<dbReference type="EMBL" id="GBXM01049605">
    <property type="protein sequence ID" value="JAH58972.1"/>
    <property type="molecule type" value="Transcribed_RNA"/>
</dbReference>
<proteinExistence type="predicted"/>
<reference evidence="1" key="1">
    <citation type="submission" date="2014-11" db="EMBL/GenBank/DDBJ databases">
        <authorList>
            <person name="Amaro Gonzalez C."/>
        </authorList>
    </citation>
    <scope>NUCLEOTIDE SEQUENCE</scope>
</reference>
<dbReference type="AlphaFoldDB" id="A0A0E9TZR8"/>
<reference evidence="1" key="2">
    <citation type="journal article" date="2015" name="Fish Shellfish Immunol.">
        <title>Early steps in the European eel (Anguilla anguilla)-Vibrio vulnificus interaction in the gills: Role of the RtxA13 toxin.</title>
        <authorList>
            <person name="Callol A."/>
            <person name="Pajuelo D."/>
            <person name="Ebbesson L."/>
            <person name="Teles M."/>
            <person name="MacKenzie S."/>
            <person name="Amaro C."/>
        </authorList>
    </citation>
    <scope>NUCLEOTIDE SEQUENCE</scope>
</reference>
<sequence length="42" mass="4843">MSCSPSLEHTYRSQMVKVCHFQSVKVVKKEITDKGCAFSKYM</sequence>
<evidence type="ECO:0000313" key="1">
    <source>
        <dbReference type="EMBL" id="JAH58972.1"/>
    </source>
</evidence>
<protein>
    <submittedName>
        <fullName evidence="1">Uncharacterized protein</fullName>
    </submittedName>
</protein>
<organism evidence="1">
    <name type="scientific">Anguilla anguilla</name>
    <name type="common">European freshwater eel</name>
    <name type="synonym">Muraena anguilla</name>
    <dbReference type="NCBI Taxonomy" id="7936"/>
    <lineage>
        <taxon>Eukaryota</taxon>
        <taxon>Metazoa</taxon>
        <taxon>Chordata</taxon>
        <taxon>Craniata</taxon>
        <taxon>Vertebrata</taxon>
        <taxon>Euteleostomi</taxon>
        <taxon>Actinopterygii</taxon>
        <taxon>Neopterygii</taxon>
        <taxon>Teleostei</taxon>
        <taxon>Anguilliformes</taxon>
        <taxon>Anguillidae</taxon>
        <taxon>Anguilla</taxon>
    </lineage>
</organism>
<name>A0A0E9TZR8_ANGAN</name>
<accession>A0A0E9TZR8</accession>